<protein>
    <recommendedName>
        <fullName evidence="2">Carrier domain-containing protein</fullName>
    </recommendedName>
</protein>
<feature type="domain" description="Carrier" evidence="2">
    <location>
        <begin position="5"/>
        <end position="92"/>
    </location>
</feature>
<dbReference type="InterPro" id="IPR029058">
    <property type="entry name" value="AB_hydrolase_fold"/>
</dbReference>
<gene>
    <name evidence="3" type="ORF">CH063_07650</name>
</gene>
<dbReference type="SUPFAM" id="SSF47336">
    <property type="entry name" value="ACP-like"/>
    <property type="match status" value="1"/>
</dbReference>
<dbReference type="Gene3D" id="1.10.1200.10">
    <property type="entry name" value="ACP-like"/>
    <property type="match status" value="1"/>
</dbReference>
<dbReference type="InterPro" id="IPR009081">
    <property type="entry name" value="PP-bd_ACP"/>
</dbReference>
<dbReference type="STRING" id="759273.H1V6X5"/>
<dbReference type="HOGENOM" id="CLU_1115677_0_0_1"/>
<dbReference type="Proteomes" id="UP000007174">
    <property type="component" value="Unassembled WGS sequence"/>
</dbReference>
<feature type="compositionally biased region" description="Acidic residues" evidence="1">
    <location>
        <begin position="102"/>
        <end position="113"/>
    </location>
</feature>
<evidence type="ECO:0000256" key="1">
    <source>
        <dbReference type="SAM" id="MobiDB-lite"/>
    </source>
</evidence>
<feature type="region of interest" description="Disordered" evidence="1">
    <location>
        <begin position="80"/>
        <end position="131"/>
    </location>
</feature>
<dbReference type="AlphaFoldDB" id="H1V6X5"/>
<evidence type="ECO:0000313" key="3">
    <source>
        <dbReference type="EMBL" id="CCF35977.1"/>
    </source>
</evidence>
<sequence>MWGGGQMWDVADLLLELIANETGWPVDVLEDNTEFADMGVDSLMNIVLVSKIRAEKDIEILATKFRQCFTLKPLPLPATAPEDSVAEHTDVQTGPEALPDRLEDDGWGDDDDMGTPLTNASTPVDISRPDSTESDMSLIDFKVPKPMMNVPLSVIGGGVDDFNVDGKGEEKEGVPYLFLFPDGSGLVTSFFQLPDLSTTNLCVYGLHSPWVKNPEDFTCTIEQATNLYLAAIRARQPRGPYLLGGWSVA</sequence>
<dbReference type="EMBL" id="CACQ02001778">
    <property type="protein sequence ID" value="CCF35977.1"/>
    <property type="molecule type" value="Genomic_DNA"/>
</dbReference>
<organism evidence="3 4">
    <name type="scientific">Colletotrichum higginsianum (strain IMI 349063)</name>
    <name type="common">Crucifer anthracnose fungus</name>
    <dbReference type="NCBI Taxonomy" id="759273"/>
    <lineage>
        <taxon>Eukaryota</taxon>
        <taxon>Fungi</taxon>
        <taxon>Dikarya</taxon>
        <taxon>Ascomycota</taxon>
        <taxon>Pezizomycotina</taxon>
        <taxon>Sordariomycetes</taxon>
        <taxon>Hypocreomycetidae</taxon>
        <taxon>Glomerellales</taxon>
        <taxon>Glomerellaceae</taxon>
        <taxon>Colletotrichum</taxon>
        <taxon>Colletotrichum destructivum species complex</taxon>
    </lineage>
</organism>
<dbReference type="SUPFAM" id="SSF53474">
    <property type="entry name" value="alpha/beta-Hydrolases"/>
    <property type="match status" value="1"/>
</dbReference>
<dbReference type="Pfam" id="PF00975">
    <property type="entry name" value="Thioesterase"/>
    <property type="match status" value="1"/>
</dbReference>
<reference evidence="4" key="1">
    <citation type="journal article" date="2012" name="Nat. Genet.">
        <title>Lifestyle transitions in plant pathogenic Colletotrichum fungi deciphered by genome and transcriptome analyses.</title>
        <authorList>
            <person name="O'Connell R.J."/>
            <person name="Thon M.R."/>
            <person name="Hacquard S."/>
            <person name="Amyotte S.G."/>
            <person name="Kleemann J."/>
            <person name="Torres M.F."/>
            <person name="Damm U."/>
            <person name="Buiate E.A."/>
            <person name="Epstein L."/>
            <person name="Alkan N."/>
            <person name="Altmueller J."/>
            <person name="Alvarado-Balderrama L."/>
            <person name="Bauser C.A."/>
            <person name="Becker C."/>
            <person name="Birren B.W."/>
            <person name="Chen Z."/>
            <person name="Choi J."/>
            <person name="Crouch J.A."/>
            <person name="Duvick J.P."/>
            <person name="Farman M.A."/>
            <person name="Gan P."/>
            <person name="Heiman D."/>
            <person name="Henrissat B."/>
            <person name="Howard R.J."/>
            <person name="Kabbage M."/>
            <person name="Koch C."/>
            <person name="Kracher B."/>
            <person name="Kubo Y."/>
            <person name="Law A.D."/>
            <person name="Lebrun M.-H."/>
            <person name="Lee Y.-H."/>
            <person name="Miyara I."/>
            <person name="Moore N."/>
            <person name="Neumann U."/>
            <person name="Nordstroem K."/>
            <person name="Panaccione D.G."/>
            <person name="Panstruga R."/>
            <person name="Place M."/>
            <person name="Proctor R.H."/>
            <person name="Prusky D."/>
            <person name="Rech G."/>
            <person name="Reinhardt R."/>
            <person name="Rollins J.A."/>
            <person name="Rounsley S."/>
            <person name="Schardl C.L."/>
            <person name="Schwartz D.C."/>
            <person name="Shenoy N."/>
            <person name="Shirasu K."/>
            <person name="Sikhakolli U.R."/>
            <person name="Stueber K."/>
            <person name="Sukno S.A."/>
            <person name="Sweigard J.A."/>
            <person name="Takano Y."/>
            <person name="Takahara H."/>
            <person name="Trail F."/>
            <person name="van der Does H.C."/>
            <person name="Voll L.M."/>
            <person name="Will I."/>
            <person name="Young S."/>
            <person name="Zeng Q."/>
            <person name="Zhang J."/>
            <person name="Zhou S."/>
            <person name="Dickman M.B."/>
            <person name="Schulze-Lefert P."/>
            <person name="Ver Loren van Themaat E."/>
            <person name="Ma L.-J."/>
            <person name="Vaillancourt L.J."/>
        </authorList>
    </citation>
    <scope>NUCLEOTIDE SEQUENCE [LARGE SCALE GENOMIC DNA]</scope>
    <source>
        <strain evidence="4">IMI 349063</strain>
    </source>
</reference>
<dbReference type="Gene3D" id="3.40.50.1820">
    <property type="entry name" value="alpha/beta hydrolase"/>
    <property type="match status" value="1"/>
</dbReference>
<name>H1V6X5_COLHI</name>
<proteinExistence type="predicted"/>
<dbReference type="Pfam" id="PF00550">
    <property type="entry name" value="PP-binding"/>
    <property type="match status" value="1"/>
</dbReference>
<dbReference type="InterPro" id="IPR036736">
    <property type="entry name" value="ACP-like_sf"/>
</dbReference>
<evidence type="ECO:0000313" key="4">
    <source>
        <dbReference type="Proteomes" id="UP000007174"/>
    </source>
</evidence>
<evidence type="ECO:0000259" key="2">
    <source>
        <dbReference type="PROSITE" id="PS50075"/>
    </source>
</evidence>
<dbReference type="InterPro" id="IPR001031">
    <property type="entry name" value="Thioesterase"/>
</dbReference>
<dbReference type="PROSITE" id="PS50075">
    <property type="entry name" value="CARRIER"/>
    <property type="match status" value="1"/>
</dbReference>
<accession>H1V6X5</accession>
<dbReference type="VEuPathDB" id="FungiDB:CH63R_09660"/>